<protein>
    <submittedName>
        <fullName evidence="3">NACHT domain containing protein</fullName>
    </submittedName>
</protein>
<dbReference type="InterPro" id="IPR007111">
    <property type="entry name" value="NACHT_NTPase"/>
</dbReference>
<keyword evidence="4" id="KW-1185">Reference proteome</keyword>
<dbReference type="AlphaFoldDB" id="A0A9P3PMQ8"/>
<evidence type="ECO:0000313" key="3">
    <source>
        <dbReference type="EMBL" id="GLB39202.1"/>
    </source>
</evidence>
<name>A0A9P3PMQ8_LYOSH</name>
<dbReference type="PROSITE" id="PS50837">
    <property type="entry name" value="NACHT"/>
    <property type="match status" value="1"/>
</dbReference>
<sequence>MSFFANAHKPRIDGGSFTNVQGDTNNYQAGRDITVQVGDPVLHTLLPMTATGAAYDSEERYPPPKCHPNTRQAILTQIKAWRESEGTAAGGSVMWLHGPAGAGKSAIAQTICESSAGQGTLVASFFFSRGHPRRSTIELFFTTIAFQLAMLVPNLRDQIAQVVSNNPLLVHGASTAIQVENLIAGPLRSMAFTLRRPFLIVVDGVDECAGNDNQTRLLTNLIDLVYKHQLSLHILVVSRPEPHIKGVFSRASTQGCQIVSLCGDHQADADIRAFLEDGFEAIHDAERHSYIMKHVPKPWPADHVLDNLLWKSAGYFIYASTVLRFVDAEYFSPLDRLNEVANSSPTSPTTAFAELDKLYSHILSSSPNISLMKSILGCILVPLNTLRRAGPSLAMIETVFGLSQGMAMLTLRGLHSIFSFEIMDHPHFLTKEEPGQLFVRSLHASFADFVFDCERAGIFFVDEQAHHADMARRCWTHFANWLELEPHITASVRRYLLQSFHFHFTRIRDKRPLLDSLTTADSATWTPIVRASIEWPTDDKVDLIVAIDDVAAVLKAHGATRPDQIMELNALVDFAYRSHLSPQSEGDRKFIQMIYNMFAQFSPNTTLPDRLGAMRWDAMSELVDFLQLSQHAESYWEDIEAYMNAFSGRRRIGPPLHVARDRNCRRRSFVDFMSDARRCGDLYIEAGISHARLAICCMNVLRTWSVSRGPAYT</sequence>
<dbReference type="SUPFAM" id="SSF52540">
    <property type="entry name" value="P-loop containing nucleoside triphosphate hydrolases"/>
    <property type="match status" value="1"/>
</dbReference>
<accession>A0A9P3PMQ8</accession>
<gene>
    <name evidence="3" type="ORF">LshimejAT787_0603640</name>
</gene>
<organism evidence="3 4">
    <name type="scientific">Lyophyllum shimeji</name>
    <name type="common">Hon-shimeji</name>
    <name type="synonym">Tricholoma shimeji</name>
    <dbReference type="NCBI Taxonomy" id="47721"/>
    <lineage>
        <taxon>Eukaryota</taxon>
        <taxon>Fungi</taxon>
        <taxon>Dikarya</taxon>
        <taxon>Basidiomycota</taxon>
        <taxon>Agaricomycotina</taxon>
        <taxon>Agaricomycetes</taxon>
        <taxon>Agaricomycetidae</taxon>
        <taxon>Agaricales</taxon>
        <taxon>Tricholomatineae</taxon>
        <taxon>Lyophyllaceae</taxon>
        <taxon>Lyophyllum</taxon>
    </lineage>
</organism>
<dbReference type="InterPro" id="IPR056884">
    <property type="entry name" value="NPHP3-like_N"/>
</dbReference>
<evidence type="ECO:0000259" key="2">
    <source>
        <dbReference type="PROSITE" id="PS50837"/>
    </source>
</evidence>
<dbReference type="Gene3D" id="3.40.50.300">
    <property type="entry name" value="P-loop containing nucleotide triphosphate hydrolases"/>
    <property type="match status" value="1"/>
</dbReference>
<dbReference type="OrthoDB" id="4760524at2759"/>
<dbReference type="PANTHER" id="PTHR10039:SF17">
    <property type="entry name" value="FUNGAL STAND N-TERMINAL GOODBYE DOMAIN-CONTAINING PROTEIN-RELATED"/>
    <property type="match status" value="1"/>
</dbReference>
<dbReference type="InterPro" id="IPR027417">
    <property type="entry name" value="P-loop_NTPase"/>
</dbReference>
<dbReference type="EMBL" id="BRPK01000006">
    <property type="protein sequence ID" value="GLB39202.1"/>
    <property type="molecule type" value="Genomic_DNA"/>
</dbReference>
<proteinExistence type="predicted"/>
<keyword evidence="1" id="KW-0677">Repeat</keyword>
<evidence type="ECO:0000256" key="1">
    <source>
        <dbReference type="ARBA" id="ARBA00022737"/>
    </source>
</evidence>
<reference evidence="3" key="1">
    <citation type="submission" date="2022-07" db="EMBL/GenBank/DDBJ databases">
        <title>The genome of Lyophyllum shimeji provides insight into the initial evolution of ectomycorrhizal fungal genome.</title>
        <authorList>
            <person name="Kobayashi Y."/>
            <person name="Shibata T."/>
            <person name="Hirakawa H."/>
            <person name="Shigenobu S."/>
            <person name="Nishiyama T."/>
            <person name="Yamada A."/>
            <person name="Hasebe M."/>
            <person name="Kawaguchi M."/>
        </authorList>
    </citation>
    <scope>NUCLEOTIDE SEQUENCE</scope>
    <source>
        <strain evidence="3">AT787</strain>
    </source>
</reference>
<dbReference type="Proteomes" id="UP001063166">
    <property type="component" value="Unassembled WGS sequence"/>
</dbReference>
<feature type="domain" description="NACHT" evidence="2">
    <location>
        <begin position="92"/>
        <end position="240"/>
    </location>
</feature>
<evidence type="ECO:0000313" key="4">
    <source>
        <dbReference type="Proteomes" id="UP001063166"/>
    </source>
</evidence>
<dbReference type="Pfam" id="PF24883">
    <property type="entry name" value="NPHP3_N"/>
    <property type="match status" value="1"/>
</dbReference>
<dbReference type="PANTHER" id="PTHR10039">
    <property type="entry name" value="AMELOGENIN"/>
    <property type="match status" value="1"/>
</dbReference>
<comment type="caution">
    <text evidence="3">The sequence shown here is derived from an EMBL/GenBank/DDBJ whole genome shotgun (WGS) entry which is preliminary data.</text>
</comment>